<proteinExistence type="predicted"/>
<evidence type="ECO:0000259" key="2">
    <source>
        <dbReference type="Pfam" id="PF01243"/>
    </source>
</evidence>
<protein>
    <submittedName>
        <fullName evidence="3">PPOX class F420-dependent oxidoreductase</fullName>
    </submittedName>
</protein>
<evidence type="ECO:0000256" key="1">
    <source>
        <dbReference type="ARBA" id="ARBA00023002"/>
    </source>
</evidence>
<dbReference type="GO" id="GO:0005829">
    <property type="term" value="C:cytosol"/>
    <property type="evidence" value="ECO:0007669"/>
    <property type="project" value="TreeGrafter"/>
</dbReference>
<name>A0A7K3LJF5_9ACTN</name>
<accession>A0A7K3LJF5</accession>
<gene>
    <name evidence="3" type="ORF">GYA93_01700</name>
</gene>
<reference evidence="3 4" key="1">
    <citation type="submission" date="2020-01" db="EMBL/GenBank/DDBJ databases">
        <title>Investigation of new actinobacteria for the biodesulphurisation of diesel fuel.</title>
        <authorList>
            <person name="Athi Narayanan S.M."/>
        </authorList>
    </citation>
    <scope>NUCLEOTIDE SEQUENCE [LARGE SCALE GENOMIC DNA]</scope>
    <source>
        <strain evidence="3 4">213E</strain>
    </source>
</reference>
<dbReference type="PANTHER" id="PTHR35176:SF11">
    <property type="entry name" value="PYRIDOXAMINE 5'-PHOSPHATE OXIDASE FAMILY PROTEIN"/>
    <property type="match status" value="1"/>
</dbReference>
<comment type="caution">
    <text evidence="3">The sequence shown here is derived from an EMBL/GenBank/DDBJ whole genome shotgun (WGS) entry which is preliminary data.</text>
</comment>
<dbReference type="AlphaFoldDB" id="A0A7K3LJF5"/>
<dbReference type="GO" id="GO:0070967">
    <property type="term" value="F:coenzyme F420 binding"/>
    <property type="evidence" value="ECO:0007669"/>
    <property type="project" value="TreeGrafter"/>
</dbReference>
<dbReference type="PANTHER" id="PTHR35176">
    <property type="entry name" value="HEME OXYGENASE HI_0854-RELATED"/>
    <property type="match status" value="1"/>
</dbReference>
<keyword evidence="1" id="KW-0560">Oxidoreductase</keyword>
<dbReference type="EMBL" id="JAADZU010000003">
    <property type="protein sequence ID" value="NDK88303.1"/>
    <property type="molecule type" value="Genomic_DNA"/>
</dbReference>
<feature type="domain" description="Pyridoxamine 5'-phosphate oxidase N-terminal" evidence="2">
    <location>
        <begin position="14"/>
        <end position="90"/>
    </location>
</feature>
<dbReference type="Gene3D" id="2.30.110.10">
    <property type="entry name" value="Electron Transport, Fmn-binding Protein, Chain A"/>
    <property type="match status" value="1"/>
</dbReference>
<dbReference type="GO" id="GO:0016627">
    <property type="term" value="F:oxidoreductase activity, acting on the CH-CH group of donors"/>
    <property type="evidence" value="ECO:0007669"/>
    <property type="project" value="TreeGrafter"/>
</dbReference>
<keyword evidence="4" id="KW-1185">Reference proteome</keyword>
<evidence type="ECO:0000313" key="3">
    <source>
        <dbReference type="EMBL" id="NDK88303.1"/>
    </source>
</evidence>
<dbReference type="InterPro" id="IPR019965">
    <property type="entry name" value="PPOX_F420-dep_Rv2061_put"/>
</dbReference>
<organism evidence="3 4">
    <name type="scientific">Gordonia desulfuricans</name>
    <dbReference type="NCBI Taxonomy" id="89051"/>
    <lineage>
        <taxon>Bacteria</taxon>
        <taxon>Bacillati</taxon>
        <taxon>Actinomycetota</taxon>
        <taxon>Actinomycetes</taxon>
        <taxon>Mycobacteriales</taxon>
        <taxon>Gordoniaceae</taxon>
        <taxon>Gordonia</taxon>
    </lineage>
</organism>
<dbReference type="RefSeq" id="WP_059039362.1">
    <property type="nucleotide sequence ID" value="NZ_JAADZU010000003.1"/>
</dbReference>
<dbReference type="SUPFAM" id="SSF50475">
    <property type="entry name" value="FMN-binding split barrel"/>
    <property type="match status" value="1"/>
</dbReference>
<dbReference type="InterPro" id="IPR012349">
    <property type="entry name" value="Split_barrel_FMN-bd"/>
</dbReference>
<evidence type="ECO:0000313" key="4">
    <source>
        <dbReference type="Proteomes" id="UP000466307"/>
    </source>
</evidence>
<dbReference type="InterPro" id="IPR052019">
    <property type="entry name" value="F420H2_bilvrd_red/Heme_oxyg"/>
</dbReference>
<dbReference type="Proteomes" id="UP000466307">
    <property type="component" value="Unassembled WGS sequence"/>
</dbReference>
<dbReference type="Pfam" id="PF01243">
    <property type="entry name" value="PNPOx_N"/>
    <property type="match status" value="1"/>
</dbReference>
<dbReference type="NCBIfam" id="TIGR03666">
    <property type="entry name" value="Rv2061_F420"/>
    <property type="match status" value="1"/>
</dbReference>
<dbReference type="InterPro" id="IPR011576">
    <property type="entry name" value="Pyridox_Oxase_N"/>
</dbReference>
<sequence>MTSDASRPFDAATDAKYVQLTTFRKDGTPVSTPLWAAVDGDRMYMWTETESWKVKRIRRDQRVIVQACDARGKKLTGQPVDGTAEIMDAAGTEHVRKLISGKYGIVGWSLVRMSILRRGKSGTIGVEISRTD</sequence>